<feature type="transmembrane region" description="Helical" evidence="9">
    <location>
        <begin position="228"/>
        <end position="247"/>
    </location>
</feature>
<feature type="transmembrane region" description="Helical" evidence="9">
    <location>
        <begin position="333"/>
        <end position="352"/>
    </location>
</feature>
<accession>A0A9P9F0N5</accession>
<comment type="caution">
    <text evidence="11">The sequence shown here is derived from an EMBL/GenBank/DDBJ whole genome shotgun (WGS) entry which is preliminary data.</text>
</comment>
<keyword evidence="4 9" id="KW-0812">Transmembrane</keyword>
<evidence type="ECO:0000256" key="4">
    <source>
        <dbReference type="ARBA" id="ARBA00022692"/>
    </source>
</evidence>
<dbReference type="Proteomes" id="UP000717696">
    <property type="component" value="Unassembled WGS sequence"/>
</dbReference>
<feature type="transmembrane region" description="Helical" evidence="9">
    <location>
        <begin position="134"/>
        <end position="154"/>
    </location>
</feature>
<comment type="subcellular location">
    <subcellularLocation>
        <location evidence="1">Membrane</location>
        <topology evidence="1">Multi-pass membrane protein</topology>
    </subcellularLocation>
</comment>
<dbReference type="InterPro" id="IPR050360">
    <property type="entry name" value="MFS_Sugar_Transporters"/>
</dbReference>
<dbReference type="InterPro" id="IPR003663">
    <property type="entry name" value="Sugar/inositol_transpt"/>
</dbReference>
<dbReference type="PROSITE" id="PS50850">
    <property type="entry name" value="MFS"/>
    <property type="match status" value="1"/>
</dbReference>
<feature type="transmembrane region" description="Helical" evidence="9">
    <location>
        <begin position="102"/>
        <end position="122"/>
    </location>
</feature>
<feature type="transmembrane region" description="Helical" evidence="9">
    <location>
        <begin position="474"/>
        <end position="491"/>
    </location>
</feature>
<evidence type="ECO:0000313" key="11">
    <source>
        <dbReference type="EMBL" id="KAH7149023.1"/>
    </source>
</evidence>
<feature type="transmembrane region" description="Helical" evidence="9">
    <location>
        <begin position="396"/>
        <end position="419"/>
    </location>
</feature>
<dbReference type="InterPro" id="IPR005829">
    <property type="entry name" value="Sugar_transporter_CS"/>
</dbReference>
<evidence type="ECO:0000256" key="3">
    <source>
        <dbReference type="ARBA" id="ARBA00022448"/>
    </source>
</evidence>
<keyword evidence="5 9" id="KW-1133">Transmembrane helix</keyword>
<keyword evidence="7" id="KW-0325">Glycoprotein</keyword>
<keyword evidence="3 8" id="KW-0813">Transport</keyword>
<feature type="transmembrane region" description="Helical" evidence="9">
    <location>
        <begin position="160"/>
        <end position="181"/>
    </location>
</feature>
<dbReference type="SUPFAM" id="SSF103473">
    <property type="entry name" value="MFS general substrate transporter"/>
    <property type="match status" value="1"/>
</dbReference>
<dbReference type="FunFam" id="1.20.1250.20:FF:000026">
    <property type="entry name" value="MFS quinate transporter QutD"/>
    <property type="match status" value="1"/>
</dbReference>
<dbReference type="PROSITE" id="PS00217">
    <property type="entry name" value="SUGAR_TRANSPORT_2"/>
    <property type="match status" value="1"/>
</dbReference>
<gene>
    <name evidence="11" type="ORF">B0J13DRAFT_523679</name>
</gene>
<dbReference type="Gene3D" id="1.20.1250.20">
    <property type="entry name" value="MFS general substrate transporter like domains"/>
    <property type="match status" value="1"/>
</dbReference>
<dbReference type="PANTHER" id="PTHR48022:SF14">
    <property type="entry name" value="MAJOR FACILITATOR SUPERFAMILY (MFS) PROFILE DOMAIN-CONTAINING PROTEIN-RELATED"/>
    <property type="match status" value="1"/>
</dbReference>
<dbReference type="OrthoDB" id="8120565at2759"/>
<evidence type="ECO:0000256" key="8">
    <source>
        <dbReference type="RuleBase" id="RU003346"/>
    </source>
</evidence>
<organism evidence="11 12">
    <name type="scientific">Dactylonectria estremocensis</name>
    <dbReference type="NCBI Taxonomy" id="1079267"/>
    <lineage>
        <taxon>Eukaryota</taxon>
        <taxon>Fungi</taxon>
        <taxon>Dikarya</taxon>
        <taxon>Ascomycota</taxon>
        <taxon>Pezizomycotina</taxon>
        <taxon>Sordariomycetes</taxon>
        <taxon>Hypocreomycetidae</taxon>
        <taxon>Hypocreales</taxon>
        <taxon>Nectriaceae</taxon>
        <taxon>Dactylonectria</taxon>
    </lineage>
</organism>
<dbReference type="EMBL" id="JAGMUU010000007">
    <property type="protein sequence ID" value="KAH7149023.1"/>
    <property type="molecule type" value="Genomic_DNA"/>
</dbReference>
<feature type="transmembrane region" description="Helical" evidence="9">
    <location>
        <begin position="431"/>
        <end position="453"/>
    </location>
</feature>
<feature type="transmembrane region" description="Helical" evidence="9">
    <location>
        <begin position="193"/>
        <end position="213"/>
    </location>
</feature>
<sequence>MGEKTFKAASGSQHIESSSGIDIAESEAVVLQNSMLTGEREPYGKAGFGGIFGNKYVTICAAFATMGGALFGYDQGVVSVTLVMDQFLEQFPEVGPDASGAGFLKGLMTAMIELGAFLGAMNQGWIADKISRKWSILAAVVIFMFGSALQTGAMNFGMLVGGRFVGGIGVGMLAMVAPLYISEIAPPEIRGTLLVLQELSIVTAIVIAFYTTYGTRHIQSEWSWRLPFLLQMVPAVFLGAGVPFLPYSPRWLSSKGRDDEALQVLCKLRNLPATDARILREWFEIRSEVQYRKEVNAELHPNLQDGSRWSRVKLQIVGYLDCFRKGARARTHVGIGLMFFQQFVGINALIYYSPTLFKTMGLNYQMQLDMSGVLNILQVVACLWSLWGMDRFGRRPLLIGGAVCMTTAHFVIAILVGLYQDSWESHKAQGWVSVAFLFFFMLTFGATWGPIPWAMPAEIFPSSLRAKGMAYSTMSNWFNNFIIGLITPPLIQNTGFGTYIFFCVFCLLALIWVWFVIPETNGRTLEQMDEVFNDNNGQDEAARRMRIEGEMEARIFQNGERKGLAGEA</sequence>
<dbReference type="PANTHER" id="PTHR48022">
    <property type="entry name" value="PLASTIDIC GLUCOSE TRANSPORTER 4"/>
    <property type="match status" value="1"/>
</dbReference>
<comment type="similarity">
    <text evidence="2 8">Belongs to the major facilitator superfamily. Sugar transporter (TC 2.A.1.1) family.</text>
</comment>
<evidence type="ECO:0000256" key="6">
    <source>
        <dbReference type="ARBA" id="ARBA00023136"/>
    </source>
</evidence>
<name>A0A9P9F0N5_9HYPO</name>
<keyword evidence="6 9" id="KW-0472">Membrane</keyword>
<dbReference type="PRINTS" id="PR00171">
    <property type="entry name" value="SUGRTRNSPORT"/>
</dbReference>
<dbReference type="GO" id="GO:0005351">
    <property type="term" value="F:carbohydrate:proton symporter activity"/>
    <property type="evidence" value="ECO:0007669"/>
    <property type="project" value="TreeGrafter"/>
</dbReference>
<keyword evidence="12" id="KW-1185">Reference proteome</keyword>
<dbReference type="InterPro" id="IPR036259">
    <property type="entry name" value="MFS_trans_sf"/>
</dbReference>
<dbReference type="GO" id="GO:0016020">
    <property type="term" value="C:membrane"/>
    <property type="evidence" value="ECO:0007669"/>
    <property type="project" value="UniProtKB-SubCell"/>
</dbReference>
<evidence type="ECO:0000256" key="7">
    <source>
        <dbReference type="ARBA" id="ARBA00023180"/>
    </source>
</evidence>
<reference evidence="11" key="1">
    <citation type="journal article" date="2021" name="Nat. Commun.">
        <title>Genetic determinants of endophytism in the Arabidopsis root mycobiome.</title>
        <authorList>
            <person name="Mesny F."/>
            <person name="Miyauchi S."/>
            <person name="Thiergart T."/>
            <person name="Pickel B."/>
            <person name="Atanasova L."/>
            <person name="Karlsson M."/>
            <person name="Huettel B."/>
            <person name="Barry K.W."/>
            <person name="Haridas S."/>
            <person name="Chen C."/>
            <person name="Bauer D."/>
            <person name="Andreopoulos W."/>
            <person name="Pangilinan J."/>
            <person name="LaButti K."/>
            <person name="Riley R."/>
            <person name="Lipzen A."/>
            <person name="Clum A."/>
            <person name="Drula E."/>
            <person name="Henrissat B."/>
            <person name="Kohler A."/>
            <person name="Grigoriev I.V."/>
            <person name="Martin F.M."/>
            <person name="Hacquard S."/>
        </authorList>
    </citation>
    <scope>NUCLEOTIDE SEQUENCE</scope>
    <source>
        <strain evidence="11">MPI-CAGE-AT-0021</strain>
    </source>
</reference>
<feature type="transmembrane region" description="Helical" evidence="9">
    <location>
        <begin position="372"/>
        <end position="389"/>
    </location>
</feature>
<evidence type="ECO:0000256" key="5">
    <source>
        <dbReference type="ARBA" id="ARBA00022989"/>
    </source>
</evidence>
<dbReference type="Pfam" id="PF00083">
    <property type="entry name" value="Sugar_tr"/>
    <property type="match status" value="1"/>
</dbReference>
<feature type="domain" description="Major facilitator superfamily (MFS) profile" evidence="10">
    <location>
        <begin position="60"/>
        <end position="521"/>
    </location>
</feature>
<dbReference type="PROSITE" id="PS00216">
    <property type="entry name" value="SUGAR_TRANSPORT_1"/>
    <property type="match status" value="1"/>
</dbReference>
<dbReference type="AlphaFoldDB" id="A0A9P9F0N5"/>
<evidence type="ECO:0000313" key="12">
    <source>
        <dbReference type="Proteomes" id="UP000717696"/>
    </source>
</evidence>
<feature type="transmembrane region" description="Helical" evidence="9">
    <location>
        <begin position="497"/>
        <end position="517"/>
    </location>
</feature>
<evidence type="ECO:0000256" key="9">
    <source>
        <dbReference type="SAM" id="Phobius"/>
    </source>
</evidence>
<protein>
    <submittedName>
        <fullName evidence="11">General substrate transporter</fullName>
    </submittedName>
</protein>
<dbReference type="InterPro" id="IPR005828">
    <property type="entry name" value="MFS_sugar_transport-like"/>
</dbReference>
<feature type="transmembrane region" description="Helical" evidence="9">
    <location>
        <begin position="56"/>
        <end position="73"/>
    </location>
</feature>
<evidence type="ECO:0000256" key="1">
    <source>
        <dbReference type="ARBA" id="ARBA00004141"/>
    </source>
</evidence>
<proteinExistence type="inferred from homology"/>
<dbReference type="NCBIfam" id="TIGR00879">
    <property type="entry name" value="SP"/>
    <property type="match status" value="1"/>
</dbReference>
<dbReference type="InterPro" id="IPR020846">
    <property type="entry name" value="MFS_dom"/>
</dbReference>
<evidence type="ECO:0000259" key="10">
    <source>
        <dbReference type="PROSITE" id="PS50850"/>
    </source>
</evidence>
<evidence type="ECO:0000256" key="2">
    <source>
        <dbReference type="ARBA" id="ARBA00010992"/>
    </source>
</evidence>